<accession>A0ABV2SID9</accession>
<name>A0ABV2SID9_9GAMM</name>
<dbReference type="RefSeq" id="WP_354007685.1">
    <property type="nucleotide sequence ID" value="NZ_JBEWTA010000001.1"/>
</dbReference>
<dbReference type="NCBIfam" id="TIGR02081">
    <property type="entry name" value="metW"/>
    <property type="match status" value="1"/>
</dbReference>
<keyword evidence="2" id="KW-1185">Reference proteome</keyword>
<sequence>MSRRNDFDIIRQWIKPQSRVLDLACGNGELLKSLKQEKQVKGYGLEINPQNIERCIVNGINVLEQDIDQGLGNFRDGSFDTVIMTQALQVLRHPHLVLDEMLRVGRECIVTFPNFGHWRCRWYLSTQGKMPVSRFMPYTWYDTPNIHFCTFRDFEELCRQKQLTVIERLVVDNAHKGDWKTKWFPNLMGEIAIYHLTR</sequence>
<dbReference type="InterPro" id="IPR029063">
    <property type="entry name" value="SAM-dependent_MTases_sf"/>
</dbReference>
<protein>
    <submittedName>
        <fullName evidence="1">Methionine biosynthesis protein MetW</fullName>
    </submittedName>
</protein>
<dbReference type="Gene3D" id="3.40.50.150">
    <property type="entry name" value="Vaccinia Virus protein VP39"/>
    <property type="match status" value="1"/>
</dbReference>
<reference evidence="1 2" key="1">
    <citation type="submission" date="2024-06" db="EMBL/GenBank/DDBJ databases">
        <title>Genomic Encyclopedia of Type Strains, Phase V (KMG-V): Genome sequencing to study the core and pangenomes of soil and plant-associated prokaryotes.</title>
        <authorList>
            <person name="Whitman W."/>
        </authorList>
    </citation>
    <scope>NUCLEOTIDE SEQUENCE [LARGE SCALE GENOMIC DNA]</scope>
    <source>
        <strain evidence="1 2">NE40</strain>
    </source>
</reference>
<dbReference type="SUPFAM" id="SSF53335">
    <property type="entry name" value="S-adenosyl-L-methionine-dependent methyltransferases"/>
    <property type="match status" value="1"/>
</dbReference>
<dbReference type="CDD" id="cd02440">
    <property type="entry name" value="AdoMet_MTases"/>
    <property type="match status" value="1"/>
</dbReference>
<dbReference type="EMBL" id="JBEWTB010000002">
    <property type="protein sequence ID" value="MET4757535.1"/>
    <property type="molecule type" value="Genomic_DNA"/>
</dbReference>
<organism evidence="1 2">
    <name type="scientific">Endozoicomonas lisbonensis</name>
    <dbReference type="NCBI Taxonomy" id="3120522"/>
    <lineage>
        <taxon>Bacteria</taxon>
        <taxon>Pseudomonadati</taxon>
        <taxon>Pseudomonadota</taxon>
        <taxon>Gammaproteobacteria</taxon>
        <taxon>Oceanospirillales</taxon>
        <taxon>Endozoicomonadaceae</taxon>
        <taxon>Endozoicomonas</taxon>
    </lineage>
</organism>
<evidence type="ECO:0000313" key="1">
    <source>
        <dbReference type="EMBL" id="MET4757535.1"/>
    </source>
</evidence>
<dbReference type="Proteomes" id="UP001549366">
    <property type="component" value="Unassembled WGS sequence"/>
</dbReference>
<proteinExistence type="predicted"/>
<evidence type="ECO:0000313" key="2">
    <source>
        <dbReference type="Proteomes" id="UP001549366"/>
    </source>
</evidence>
<dbReference type="InterPro" id="IPR010743">
    <property type="entry name" value="Methionine_synth_MetW"/>
</dbReference>
<gene>
    <name evidence="1" type="ORF">V5J35_002727</name>
</gene>
<comment type="caution">
    <text evidence="1">The sequence shown here is derived from an EMBL/GenBank/DDBJ whole genome shotgun (WGS) entry which is preliminary data.</text>
</comment>
<dbReference type="Pfam" id="PF07021">
    <property type="entry name" value="MetW"/>
    <property type="match status" value="1"/>
</dbReference>